<evidence type="ECO:0000313" key="1">
    <source>
        <dbReference type="EMBL" id="CDL86846.1"/>
    </source>
</evidence>
<dbReference type="Proteomes" id="UP000019197">
    <property type="component" value="Unassembled WGS sequence"/>
</dbReference>
<name>W1JAC4_9GAMM</name>
<comment type="caution">
    <text evidence="1">The sequence shown here is derived from an EMBL/GenBank/DDBJ whole genome shotgun (WGS) entry which is preliminary data.</text>
</comment>
<organism evidence="1 2">
    <name type="scientific">Xenorhabdus cabanillasii JM26</name>
    <dbReference type="NCBI Taxonomy" id="1427517"/>
    <lineage>
        <taxon>Bacteria</taxon>
        <taxon>Pseudomonadati</taxon>
        <taxon>Pseudomonadota</taxon>
        <taxon>Gammaproteobacteria</taxon>
        <taxon>Enterobacterales</taxon>
        <taxon>Morganellaceae</taxon>
        <taxon>Xenorhabdus</taxon>
    </lineage>
</organism>
<sequence length="41" mass="5020">MIFYEQILFDFLSWTRNHKKRSQLVLYHAFNGNMQFVGIII</sequence>
<reference evidence="1 2" key="1">
    <citation type="submission" date="2013-11" db="EMBL/GenBank/DDBJ databases">
        <title>Draft genome sequence and annotation of the entomopathogenic bacterium, Xenorhabdus cabanillasi strain JM26.</title>
        <authorList>
            <person name="Gualtieri M."/>
            <person name="Ogier J.C."/>
            <person name="Pages S."/>
            <person name="Givaudan A."/>
            <person name="Gaudriault S."/>
        </authorList>
    </citation>
    <scope>NUCLEOTIDE SEQUENCE [LARGE SCALE GENOMIC DNA]</scope>
    <source>
        <strain evidence="1 2">JM26</strain>
    </source>
</reference>
<gene>
    <name evidence="1" type="ORF">XCR1_70043</name>
</gene>
<proteinExistence type="predicted"/>
<dbReference type="AlphaFoldDB" id="W1JAC4"/>
<evidence type="ECO:0000313" key="2">
    <source>
        <dbReference type="Proteomes" id="UP000019197"/>
    </source>
</evidence>
<dbReference type="EMBL" id="CBXE010000464">
    <property type="protein sequence ID" value="CDL86846.1"/>
    <property type="molecule type" value="Genomic_DNA"/>
</dbReference>
<accession>W1JAC4</accession>
<protein>
    <submittedName>
        <fullName evidence="1">Uncharacterized protein</fullName>
    </submittedName>
</protein>